<sequence>MTVASHDEVVAEELPYLIEPPSSPIQPGGTASGCLFTPVVTGCRTSRSPRTTYHPSLSISGLT</sequence>
<gene>
    <name evidence="1" type="ORF">PGT21_018140</name>
</gene>
<protein>
    <submittedName>
        <fullName evidence="1">Uncharacterized protein</fullName>
    </submittedName>
</protein>
<evidence type="ECO:0000313" key="2">
    <source>
        <dbReference type="Proteomes" id="UP000324748"/>
    </source>
</evidence>
<comment type="caution">
    <text evidence="1">The sequence shown here is derived from an EMBL/GenBank/DDBJ whole genome shotgun (WGS) entry which is preliminary data.</text>
</comment>
<dbReference type="EMBL" id="VSWC01000144">
    <property type="protein sequence ID" value="KAA1077729.1"/>
    <property type="molecule type" value="Genomic_DNA"/>
</dbReference>
<name>A0A5B0MNW0_PUCGR</name>
<dbReference type="Proteomes" id="UP000324748">
    <property type="component" value="Unassembled WGS sequence"/>
</dbReference>
<proteinExistence type="predicted"/>
<reference evidence="1 2" key="1">
    <citation type="submission" date="2019-05" db="EMBL/GenBank/DDBJ databases">
        <title>Emergence of the Ug99 lineage of the wheat stem rust pathogen through somatic hybridization.</title>
        <authorList>
            <person name="Li F."/>
            <person name="Upadhyaya N.M."/>
            <person name="Sperschneider J."/>
            <person name="Matny O."/>
            <person name="Nguyen-Phuc H."/>
            <person name="Mago R."/>
            <person name="Raley C."/>
            <person name="Miller M.E."/>
            <person name="Silverstein K.A.T."/>
            <person name="Henningsen E."/>
            <person name="Hirsch C.D."/>
            <person name="Visser B."/>
            <person name="Pretorius Z.A."/>
            <person name="Steffenson B.J."/>
            <person name="Schwessinger B."/>
            <person name="Dodds P.N."/>
            <person name="Figueroa M."/>
        </authorList>
    </citation>
    <scope>NUCLEOTIDE SEQUENCE [LARGE SCALE GENOMIC DNA]</scope>
    <source>
        <strain evidence="1">21-0</strain>
    </source>
</reference>
<evidence type="ECO:0000313" key="1">
    <source>
        <dbReference type="EMBL" id="KAA1077729.1"/>
    </source>
</evidence>
<dbReference type="AlphaFoldDB" id="A0A5B0MNW0"/>
<organism evidence="1 2">
    <name type="scientific">Puccinia graminis f. sp. tritici</name>
    <dbReference type="NCBI Taxonomy" id="56615"/>
    <lineage>
        <taxon>Eukaryota</taxon>
        <taxon>Fungi</taxon>
        <taxon>Dikarya</taxon>
        <taxon>Basidiomycota</taxon>
        <taxon>Pucciniomycotina</taxon>
        <taxon>Pucciniomycetes</taxon>
        <taxon>Pucciniales</taxon>
        <taxon>Pucciniaceae</taxon>
        <taxon>Puccinia</taxon>
    </lineage>
</organism>
<accession>A0A5B0MNW0</accession>
<keyword evidence="2" id="KW-1185">Reference proteome</keyword>